<proteinExistence type="predicted"/>
<feature type="chain" id="PRO_5041356085" evidence="1">
    <location>
        <begin position="23"/>
        <end position="102"/>
    </location>
</feature>
<comment type="caution">
    <text evidence="2">The sequence shown here is derived from an EMBL/GenBank/DDBJ whole genome shotgun (WGS) entry which is preliminary data.</text>
</comment>
<sequence>MSLKLLLCLAAASLLLISFGHGAPTEIAVDDWNTPCGTKFPEGCFEYCLTHWNCIRSQCVDGNYVCSFVFLSDAFKWLNAATSNAMTRCIVNAENVKVDLKI</sequence>
<evidence type="ECO:0000313" key="3">
    <source>
        <dbReference type="Proteomes" id="UP001175271"/>
    </source>
</evidence>
<keyword evidence="3" id="KW-1185">Reference proteome</keyword>
<gene>
    <name evidence="2" type="ORF">QR680_015283</name>
</gene>
<accession>A0AA39LJY9</accession>
<evidence type="ECO:0000256" key="1">
    <source>
        <dbReference type="SAM" id="SignalP"/>
    </source>
</evidence>
<evidence type="ECO:0000313" key="2">
    <source>
        <dbReference type="EMBL" id="KAK0400501.1"/>
    </source>
</evidence>
<dbReference type="Proteomes" id="UP001175271">
    <property type="component" value="Unassembled WGS sequence"/>
</dbReference>
<reference evidence="2" key="1">
    <citation type="submission" date="2023-06" db="EMBL/GenBank/DDBJ databases">
        <title>Genomic analysis of the entomopathogenic nematode Steinernema hermaphroditum.</title>
        <authorList>
            <person name="Schwarz E.M."/>
            <person name="Heppert J.K."/>
            <person name="Baniya A."/>
            <person name="Schwartz H.T."/>
            <person name="Tan C.-H."/>
            <person name="Antoshechkin I."/>
            <person name="Sternberg P.W."/>
            <person name="Goodrich-Blair H."/>
            <person name="Dillman A.R."/>
        </authorList>
    </citation>
    <scope>NUCLEOTIDE SEQUENCE</scope>
    <source>
        <strain evidence="2">PS9179</strain>
        <tissue evidence="2">Whole animal</tissue>
    </source>
</reference>
<protein>
    <submittedName>
        <fullName evidence="2">Uncharacterized protein</fullName>
    </submittedName>
</protein>
<organism evidence="2 3">
    <name type="scientific">Steinernema hermaphroditum</name>
    <dbReference type="NCBI Taxonomy" id="289476"/>
    <lineage>
        <taxon>Eukaryota</taxon>
        <taxon>Metazoa</taxon>
        <taxon>Ecdysozoa</taxon>
        <taxon>Nematoda</taxon>
        <taxon>Chromadorea</taxon>
        <taxon>Rhabditida</taxon>
        <taxon>Tylenchina</taxon>
        <taxon>Panagrolaimomorpha</taxon>
        <taxon>Strongyloidoidea</taxon>
        <taxon>Steinernematidae</taxon>
        <taxon>Steinernema</taxon>
    </lineage>
</organism>
<feature type="signal peptide" evidence="1">
    <location>
        <begin position="1"/>
        <end position="22"/>
    </location>
</feature>
<dbReference type="AlphaFoldDB" id="A0AA39LJY9"/>
<name>A0AA39LJY9_9BILA</name>
<dbReference type="EMBL" id="JAUCMV010000004">
    <property type="protein sequence ID" value="KAK0400501.1"/>
    <property type="molecule type" value="Genomic_DNA"/>
</dbReference>
<keyword evidence="1" id="KW-0732">Signal</keyword>